<keyword evidence="2" id="KW-1185">Reference proteome</keyword>
<protein>
    <submittedName>
        <fullName evidence="1">Uncharacterized protein</fullName>
    </submittedName>
</protein>
<sequence length="138" mass="14774">MSEQITTLLQALGLEVTPEVARDIARTRQITDQMIGLAREQLADLDADGTVAALAYQFSRRSAAQVEMIAAIAVVMLAEQRGQRVAPSIDEITRAINDPGAVVKRRFDTDGEPAESIGEWGARAVFAVLVDGPAAVAR</sequence>
<dbReference type="EMBL" id="JAVDYC010000001">
    <property type="protein sequence ID" value="MDR7323402.1"/>
    <property type="molecule type" value="Genomic_DNA"/>
</dbReference>
<dbReference type="RefSeq" id="WP_310415226.1">
    <property type="nucleotide sequence ID" value="NZ_JAVDYC010000001.1"/>
</dbReference>
<dbReference type="Proteomes" id="UP001183629">
    <property type="component" value="Unassembled WGS sequence"/>
</dbReference>
<evidence type="ECO:0000313" key="1">
    <source>
        <dbReference type="EMBL" id="MDR7323402.1"/>
    </source>
</evidence>
<evidence type="ECO:0000313" key="2">
    <source>
        <dbReference type="Proteomes" id="UP001183629"/>
    </source>
</evidence>
<name>A0AAE3ZQU1_9ACTN</name>
<proteinExistence type="predicted"/>
<reference evidence="1 2" key="1">
    <citation type="submission" date="2023-07" db="EMBL/GenBank/DDBJ databases">
        <title>Sequencing the genomes of 1000 actinobacteria strains.</title>
        <authorList>
            <person name="Klenk H.-P."/>
        </authorList>
    </citation>
    <scope>NUCLEOTIDE SEQUENCE [LARGE SCALE GENOMIC DNA]</scope>
    <source>
        <strain evidence="1 2">DSM 44711</strain>
    </source>
</reference>
<gene>
    <name evidence="1" type="ORF">J2S44_003652</name>
</gene>
<dbReference type="AlphaFoldDB" id="A0AAE3ZQU1"/>
<comment type="caution">
    <text evidence="1">The sequence shown here is derived from an EMBL/GenBank/DDBJ whole genome shotgun (WGS) entry which is preliminary data.</text>
</comment>
<organism evidence="1 2">
    <name type="scientific">Catenuloplanes niger</name>
    <dbReference type="NCBI Taxonomy" id="587534"/>
    <lineage>
        <taxon>Bacteria</taxon>
        <taxon>Bacillati</taxon>
        <taxon>Actinomycetota</taxon>
        <taxon>Actinomycetes</taxon>
        <taxon>Micromonosporales</taxon>
        <taxon>Micromonosporaceae</taxon>
        <taxon>Catenuloplanes</taxon>
    </lineage>
</organism>
<accession>A0AAE3ZQU1</accession>